<dbReference type="InterPro" id="IPR039760">
    <property type="entry name" value="MOFRL_protein"/>
</dbReference>
<dbReference type="Gene3D" id="3.40.1480.10">
    <property type="entry name" value="MOFRL domain"/>
    <property type="match status" value="1"/>
</dbReference>
<feature type="domain" description="MOFRL" evidence="1">
    <location>
        <begin position="305"/>
        <end position="411"/>
    </location>
</feature>
<dbReference type="InterPro" id="IPR038614">
    <property type="entry name" value="GK_N_sf"/>
</dbReference>
<dbReference type="STRING" id="356660.SAMN05444336_10138"/>
<dbReference type="EMBL" id="FNMZ01000001">
    <property type="protein sequence ID" value="SDW05920.1"/>
    <property type="molecule type" value="Genomic_DNA"/>
</dbReference>
<keyword evidence="4" id="KW-1185">Reference proteome</keyword>
<gene>
    <name evidence="3" type="ORF">SAMN05444336_10138</name>
</gene>
<dbReference type="PANTHER" id="PTHR12227">
    <property type="entry name" value="GLYCERATE KINASE"/>
    <property type="match status" value="1"/>
</dbReference>
<dbReference type="PANTHER" id="PTHR12227:SF0">
    <property type="entry name" value="GLYCERATE KINASE"/>
    <property type="match status" value="1"/>
</dbReference>
<dbReference type="Gene3D" id="3.40.50.10180">
    <property type="entry name" value="Glycerate kinase, MOFRL-like N-terminal domain"/>
    <property type="match status" value="1"/>
</dbReference>
<name>A0A1H2QG54_9RHOB</name>
<dbReference type="RefSeq" id="WP_092679142.1">
    <property type="nucleotide sequence ID" value="NZ_FNMZ01000001.1"/>
</dbReference>
<accession>A0A1H2QG54</accession>
<dbReference type="SUPFAM" id="SSF82544">
    <property type="entry name" value="GckA/TtuD-like"/>
    <property type="match status" value="1"/>
</dbReference>
<dbReference type="AlphaFoldDB" id="A0A1H2QG54"/>
<dbReference type="Pfam" id="PF05161">
    <property type="entry name" value="MOFRL"/>
    <property type="match status" value="1"/>
</dbReference>
<sequence length="419" mass="42447">MTDDDARDLLQRMLEAAIGAADPARALARHLPEKPRGRCIVVGGGKAAASMARAVEQAWPDVDLSGVVVTRYGHATPTDRITVREASHPVPDAAAQEATAEIMAAAPEAGADDLVLALVSGGGSSLLTLPRPPLALDDLIAVNRLLLSSGLSISEMNKVRRRLSQVKGGGLARAAGQARLVTLAISDVPGDDPGAIASGPTVPDPTAREDLSHLAAKLGGGLPEAVDAMLRAPSPDAADFAPDYRLIATPQGSLAAAAEVARAAGVTPVLLGDALEGEAREVGIAMAGIARAVARHGTPAPPPAVLISGGETTVTVGDEAPGRGGRNTEFLLSLALALDGHAGISAAAVDTDGIDGTEIAAGAIAGPDLVRDAARLGIDARRMLEAHDSFTVFERLGGLVTTGPTLTNVNDFRAILIQG</sequence>
<evidence type="ECO:0000313" key="3">
    <source>
        <dbReference type="EMBL" id="SDW05920.1"/>
    </source>
</evidence>
<dbReference type="InterPro" id="IPR007835">
    <property type="entry name" value="MOFRL"/>
</dbReference>
<dbReference type="InterPro" id="IPR037035">
    <property type="entry name" value="GK-like_C_sf"/>
</dbReference>
<evidence type="ECO:0000313" key="4">
    <source>
        <dbReference type="Proteomes" id="UP000199118"/>
    </source>
</evidence>
<evidence type="ECO:0000259" key="1">
    <source>
        <dbReference type="Pfam" id="PF05161"/>
    </source>
</evidence>
<dbReference type="InterPro" id="IPR025286">
    <property type="entry name" value="MOFRL_assoc_dom"/>
</dbReference>
<dbReference type="OrthoDB" id="9766552at2"/>
<dbReference type="Pfam" id="PF13660">
    <property type="entry name" value="DUF4147"/>
    <property type="match status" value="1"/>
</dbReference>
<proteinExistence type="predicted"/>
<reference evidence="3 4" key="1">
    <citation type="submission" date="2016-10" db="EMBL/GenBank/DDBJ databases">
        <authorList>
            <person name="de Groot N.N."/>
        </authorList>
    </citation>
    <scope>NUCLEOTIDE SEQUENCE [LARGE SCALE GENOMIC DNA]</scope>
    <source>
        <strain evidence="3 4">DSM 17890</strain>
    </source>
</reference>
<dbReference type="Proteomes" id="UP000199118">
    <property type="component" value="Unassembled WGS sequence"/>
</dbReference>
<protein>
    <submittedName>
        <fullName evidence="3">Hydroxypyruvate reductase</fullName>
    </submittedName>
</protein>
<organism evidence="3 4">
    <name type="scientific">Albimonas donghaensis</name>
    <dbReference type="NCBI Taxonomy" id="356660"/>
    <lineage>
        <taxon>Bacteria</taxon>
        <taxon>Pseudomonadati</taxon>
        <taxon>Pseudomonadota</taxon>
        <taxon>Alphaproteobacteria</taxon>
        <taxon>Rhodobacterales</taxon>
        <taxon>Paracoccaceae</taxon>
        <taxon>Albimonas</taxon>
    </lineage>
</organism>
<evidence type="ECO:0000259" key="2">
    <source>
        <dbReference type="Pfam" id="PF13660"/>
    </source>
</evidence>
<feature type="domain" description="MOFRL-associated" evidence="2">
    <location>
        <begin position="10"/>
        <end position="230"/>
    </location>
</feature>
<keyword evidence="3" id="KW-0670">Pyruvate</keyword>
<dbReference type="GO" id="GO:0008887">
    <property type="term" value="F:glycerate kinase activity"/>
    <property type="evidence" value="ECO:0007669"/>
    <property type="project" value="InterPro"/>
</dbReference>
<dbReference type="GO" id="GO:0005737">
    <property type="term" value="C:cytoplasm"/>
    <property type="evidence" value="ECO:0007669"/>
    <property type="project" value="TreeGrafter"/>
</dbReference>